<evidence type="ECO:0000256" key="3">
    <source>
        <dbReference type="ARBA" id="ARBA00022448"/>
    </source>
</evidence>
<keyword evidence="3 8" id="KW-0813">Transport</keyword>
<keyword evidence="10" id="KW-1185">Reference proteome</keyword>
<dbReference type="PANTHER" id="PTHR30003">
    <property type="entry name" value="L-LACTATE PERMEASE"/>
    <property type="match status" value="1"/>
</dbReference>
<feature type="transmembrane region" description="Helical" evidence="8">
    <location>
        <begin position="204"/>
        <end position="229"/>
    </location>
</feature>
<comment type="subcellular location">
    <subcellularLocation>
        <location evidence="1 8">Cell membrane</location>
        <topology evidence="1 8">Multi-pass membrane protein</topology>
    </subcellularLocation>
</comment>
<organism evidence="9 10">
    <name type="scientific">Ornithinimicrobium tianjinense</name>
    <dbReference type="NCBI Taxonomy" id="1195761"/>
    <lineage>
        <taxon>Bacteria</taxon>
        <taxon>Bacillati</taxon>
        <taxon>Actinomycetota</taxon>
        <taxon>Actinomycetes</taxon>
        <taxon>Micrococcales</taxon>
        <taxon>Ornithinimicrobiaceae</taxon>
        <taxon>Ornithinimicrobium</taxon>
    </lineage>
</organism>
<name>A0A917BI06_9MICO</name>
<dbReference type="PANTHER" id="PTHR30003:SF0">
    <property type="entry name" value="GLYCOLATE PERMEASE GLCA-RELATED"/>
    <property type="match status" value="1"/>
</dbReference>
<keyword evidence="4 8" id="KW-1003">Cell membrane</keyword>
<reference evidence="9" key="1">
    <citation type="journal article" date="2014" name="Int. J. Syst. Evol. Microbiol.">
        <title>Complete genome sequence of Corynebacterium casei LMG S-19264T (=DSM 44701T), isolated from a smear-ripened cheese.</title>
        <authorList>
            <consortium name="US DOE Joint Genome Institute (JGI-PGF)"/>
            <person name="Walter F."/>
            <person name="Albersmeier A."/>
            <person name="Kalinowski J."/>
            <person name="Ruckert C."/>
        </authorList>
    </citation>
    <scope>NUCLEOTIDE SEQUENCE</scope>
    <source>
        <strain evidence="9">CGMCC 1.12160</strain>
    </source>
</reference>
<dbReference type="EMBL" id="BMEM01000001">
    <property type="protein sequence ID" value="GGF40834.1"/>
    <property type="molecule type" value="Genomic_DNA"/>
</dbReference>
<dbReference type="RefSeq" id="WP_188428077.1">
    <property type="nucleotide sequence ID" value="NZ_BAABKH010000010.1"/>
</dbReference>
<feature type="transmembrane region" description="Helical" evidence="8">
    <location>
        <begin position="142"/>
        <end position="166"/>
    </location>
</feature>
<feature type="transmembrane region" description="Helical" evidence="8">
    <location>
        <begin position="296"/>
        <end position="313"/>
    </location>
</feature>
<dbReference type="AlphaFoldDB" id="A0A917BI06"/>
<feature type="transmembrane region" description="Helical" evidence="8">
    <location>
        <begin position="454"/>
        <end position="472"/>
    </location>
</feature>
<protein>
    <recommendedName>
        <fullName evidence="8">L-lactate permease</fullName>
    </recommendedName>
</protein>
<dbReference type="GO" id="GO:0005886">
    <property type="term" value="C:plasma membrane"/>
    <property type="evidence" value="ECO:0007669"/>
    <property type="project" value="UniProtKB-SubCell"/>
</dbReference>
<dbReference type="Pfam" id="PF02652">
    <property type="entry name" value="Lactate_perm"/>
    <property type="match status" value="2"/>
</dbReference>
<evidence type="ECO:0000256" key="5">
    <source>
        <dbReference type="ARBA" id="ARBA00022692"/>
    </source>
</evidence>
<dbReference type="GO" id="GO:0015295">
    <property type="term" value="F:solute:proton symporter activity"/>
    <property type="evidence" value="ECO:0007669"/>
    <property type="project" value="TreeGrafter"/>
</dbReference>
<accession>A0A917BI06</accession>
<gene>
    <name evidence="9" type="ORF">GCM10011366_05640</name>
</gene>
<feature type="transmembrane region" description="Helical" evidence="8">
    <location>
        <begin position="364"/>
        <end position="386"/>
    </location>
</feature>
<feature type="transmembrane region" description="Helical" evidence="8">
    <location>
        <begin position="178"/>
        <end position="197"/>
    </location>
</feature>
<keyword evidence="5 8" id="KW-0812">Transmembrane</keyword>
<evidence type="ECO:0000313" key="10">
    <source>
        <dbReference type="Proteomes" id="UP000605670"/>
    </source>
</evidence>
<keyword evidence="7 8" id="KW-0472">Membrane</keyword>
<feature type="transmembrane region" description="Helical" evidence="8">
    <location>
        <begin position="392"/>
        <end position="412"/>
    </location>
</feature>
<proteinExistence type="inferred from homology"/>
<evidence type="ECO:0000256" key="8">
    <source>
        <dbReference type="RuleBase" id="RU365092"/>
    </source>
</evidence>
<feature type="transmembrane region" description="Helical" evidence="8">
    <location>
        <begin position="50"/>
        <end position="73"/>
    </location>
</feature>
<comment type="caution">
    <text evidence="9">The sequence shown here is derived from an EMBL/GenBank/DDBJ whole genome shotgun (WGS) entry which is preliminary data.</text>
</comment>
<evidence type="ECO:0000256" key="2">
    <source>
        <dbReference type="ARBA" id="ARBA00010100"/>
    </source>
</evidence>
<keyword evidence="6 8" id="KW-1133">Transmembrane helix</keyword>
<evidence type="ECO:0000256" key="6">
    <source>
        <dbReference type="ARBA" id="ARBA00022989"/>
    </source>
</evidence>
<feature type="transmembrane region" description="Helical" evidence="8">
    <location>
        <begin position="333"/>
        <end position="352"/>
    </location>
</feature>
<feature type="transmembrane region" description="Helical" evidence="8">
    <location>
        <begin position="115"/>
        <end position="135"/>
    </location>
</feature>
<evidence type="ECO:0000256" key="4">
    <source>
        <dbReference type="ARBA" id="ARBA00022475"/>
    </source>
</evidence>
<comment type="similarity">
    <text evidence="2 8">Belongs to the lactate permease family.</text>
</comment>
<dbReference type="GO" id="GO:0015129">
    <property type="term" value="F:lactate transmembrane transporter activity"/>
    <property type="evidence" value="ECO:0007669"/>
    <property type="project" value="UniProtKB-UniRule"/>
</dbReference>
<evidence type="ECO:0000256" key="7">
    <source>
        <dbReference type="ARBA" id="ARBA00023136"/>
    </source>
</evidence>
<sequence length="473" mass="46817">MLAVWAALPLVAVSVLLALRVRALHAALTGVLMVLVLVATVFTDGRDQLLPGVVSWLPTAVEVLVIIGGGIALSRIMAGSGAQGVLAGWLGRLTGGPVATALLVVHGVTPFAESVTGFGVGVLVGVPLLVAAGFAPHRAAVLGLLGLCAVPWGALGPGTIIAARLVGTTPDAMGVATAWPNTVVTVGVGVAAVLMVPGGRRPGALAAGVLSGLVLASGILLSSLLVAMAPSGALGGLTAIAAHLAWRRVLGTRVTLPGPVSRALVPYAVLLGGILASTATVRVLDLSGPSTAVSSPALWLVLTCLVAVRWLRLSPDSLGPLLREVLHLWRQTALPTAAFLGLGVLMVVGGLTTPLGRAIQATDGLALVAGPAVGAFGGFITGSSAAANSMFAAAQAAVAEGVGVSALAFVGVQNAAAAALTMANPARVLLALGAASAGLAPQDHPTLPRVTREVLIVCAVLVVALGLWNLLLL</sequence>
<feature type="transmembrane region" description="Helical" evidence="8">
    <location>
        <begin position="85"/>
        <end position="109"/>
    </location>
</feature>
<evidence type="ECO:0000256" key="1">
    <source>
        <dbReference type="ARBA" id="ARBA00004651"/>
    </source>
</evidence>
<comment type="function">
    <text evidence="8">Uptake of L-lactate across the membrane. Can also transport D-lactate and glycolate.</text>
</comment>
<dbReference type="InterPro" id="IPR003804">
    <property type="entry name" value="Lactate_perm"/>
</dbReference>
<dbReference type="Proteomes" id="UP000605670">
    <property type="component" value="Unassembled WGS sequence"/>
</dbReference>
<evidence type="ECO:0000313" key="9">
    <source>
        <dbReference type="EMBL" id="GGF40834.1"/>
    </source>
</evidence>
<reference evidence="9" key="2">
    <citation type="submission" date="2020-09" db="EMBL/GenBank/DDBJ databases">
        <authorList>
            <person name="Sun Q."/>
            <person name="Zhou Y."/>
        </authorList>
    </citation>
    <scope>NUCLEOTIDE SEQUENCE</scope>
    <source>
        <strain evidence="9">CGMCC 1.12160</strain>
    </source>
</reference>
<feature type="transmembrane region" description="Helical" evidence="8">
    <location>
        <begin position="264"/>
        <end position="284"/>
    </location>
</feature>